<feature type="signal peptide" evidence="3">
    <location>
        <begin position="1"/>
        <end position="20"/>
    </location>
</feature>
<sequence>MFKTLLYVILFFCFVQITYAQETENGVVALDLPVRNSLKFNRYAVNPTFSFVREQNKYISFSNKRQWTQFENPPQTYLFSFTGRIKENIGASIGLFQQDYGVQTVFGGILNFAYNAAINRDNNLTFGLNIGAYQSGINEGKVVTNTPEPVLNNIPNNLLLTINPGINYGTEFFDFGLSINNLVAYNLNTSKIIEDNPQQSLQAHVMYTGYMNTRGFFDESKFTTLITSEFKKEETVISGLAMLTVPKGIWGQIGYNTLYGASAGVGINVTEQIALEYNFEKSIGDLAEFGTSHEFSVAYKFKNNNRYVYSGDDDETALLAPKRKKRTIAKRKPTTNSTKSKRTKSAVAKTSEPQDVSGNNDNTEAQAKAEAEALRKQQEAEAQAKEAAGLQALEAEKARLAEAARLKAEQEQQKAVEEAKAKAEAEAEALRKQQAAEAQAKEAARVQALEADIARLAVAARLKAEQEQQKAAEEAKAQAEAEALRKQQEAEAQAKEAARLQALEAEKARLAEAARLKAEQEAAQNLSNLDEETVSEIKNLNAVTDNATQAQGTLIEKLTEKVAVKQGDLDALKKENDLSEQGIVVAPRPFKSIAAENAEIESIKNELDQVIEDQRIKIEELQAVYISRKRKVKDDNDPLNAAYLSAIEQLKAEQLKTINAKANLEASLQTIKVATDVERRRRIKRAAYDNQKDRFVKDSSALSNIKRFTDPSSQPLTTSDFDFGEKANNNIQIVKNVAYTESGYYIVLAVHSSEEKRDDFLRKAVAAGQKDINFFFDVNTNKYFIYYDKFDSIEQAQYTLQNESKEPYDANRSIVKIEN</sequence>
<dbReference type="OrthoDB" id="1393025at2"/>
<keyword evidence="3" id="KW-0732">Signal</keyword>
<dbReference type="EMBL" id="VOSC01000019">
    <property type="protein sequence ID" value="TXE11522.1"/>
    <property type="molecule type" value="Genomic_DNA"/>
</dbReference>
<evidence type="ECO:0000313" key="6">
    <source>
        <dbReference type="Proteomes" id="UP000321790"/>
    </source>
</evidence>
<evidence type="ECO:0000259" key="4">
    <source>
        <dbReference type="PROSITE" id="PS51724"/>
    </source>
</evidence>
<dbReference type="GO" id="GO:0042834">
    <property type="term" value="F:peptidoglycan binding"/>
    <property type="evidence" value="ECO:0007669"/>
    <property type="project" value="InterPro"/>
</dbReference>
<dbReference type="Proteomes" id="UP000321790">
    <property type="component" value="Unassembled WGS sequence"/>
</dbReference>
<dbReference type="Pfam" id="PF11751">
    <property type="entry name" value="PorP_SprF"/>
    <property type="match status" value="1"/>
</dbReference>
<feature type="region of interest" description="Disordered" evidence="2">
    <location>
        <begin position="320"/>
        <end position="387"/>
    </location>
</feature>
<dbReference type="AlphaFoldDB" id="A0A5C7B0W1"/>
<gene>
    <name evidence="5" type="ORF">FUA26_05485</name>
</gene>
<name>A0A5C7B0W1_9FLAO</name>
<feature type="coiled-coil region" evidence="1">
    <location>
        <begin position="555"/>
        <end position="667"/>
    </location>
</feature>
<organism evidence="5 6">
    <name type="scientific">Seonamhaeicola algicola</name>
    <dbReference type="NCBI Taxonomy" id="1719036"/>
    <lineage>
        <taxon>Bacteria</taxon>
        <taxon>Pseudomonadati</taxon>
        <taxon>Bacteroidota</taxon>
        <taxon>Flavobacteriia</taxon>
        <taxon>Flavobacteriales</taxon>
        <taxon>Flavobacteriaceae</taxon>
    </lineage>
</organism>
<reference evidence="6" key="1">
    <citation type="submission" date="2019-08" db="EMBL/GenBank/DDBJ databases">
        <title>Seonamhaeicola sediminis sp. nov., isolated from marine sediment.</title>
        <authorList>
            <person name="Cao W.R."/>
        </authorList>
    </citation>
    <scope>NUCLEOTIDE SEQUENCE [LARGE SCALE GENOMIC DNA]</scope>
    <source>
        <strain evidence="6">Gy8</strain>
    </source>
</reference>
<feature type="chain" id="PRO_5022832442" evidence="3">
    <location>
        <begin position="21"/>
        <end position="819"/>
    </location>
</feature>
<keyword evidence="1" id="KW-0175">Coiled coil</keyword>
<dbReference type="NCBIfam" id="TIGR03519">
    <property type="entry name" value="T9SS_PorP_fam"/>
    <property type="match status" value="1"/>
</dbReference>
<proteinExistence type="predicted"/>
<dbReference type="InterPro" id="IPR007730">
    <property type="entry name" value="SPOR-like_dom"/>
</dbReference>
<evidence type="ECO:0000256" key="3">
    <source>
        <dbReference type="SAM" id="SignalP"/>
    </source>
</evidence>
<protein>
    <submittedName>
        <fullName evidence="5">Type IX secretion system membrane protein PorP/SprF</fullName>
    </submittedName>
</protein>
<feature type="compositionally biased region" description="Polar residues" evidence="2">
    <location>
        <begin position="351"/>
        <end position="363"/>
    </location>
</feature>
<dbReference type="PROSITE" id="PS51724">
    <property type="entry name" value="SPOR"/>
    <property type="match status" value="1"/>
</dbReference>
<feature type="compositionally biased region" description="Basic residues" evidence="2">
    <location>
        <begin position="321"/>
        <end position="344"/>
    </location>
</feature>
<evidence type="ECO:0000256" key="2">
    <source>
        <dbReference type="SAM" id="MobiDB-lite"/>
    </source>
</evidence>
<dbReference type="InterPro" id="IPR019861">
    <property type="entry name" value="PorP/SprF_Bacteroidetes"/>
</dbReference>
<evidence type="ECO:0000256" key="1">
    <source>
        <dbReference type="SAM" id="Coils"/>
    </source>
</evidence>
<keyword evidence="6" id="KW-1185">Reference proteome</keyword>
<dbReference type="RefSeq" id="WP_147132720.1">
    <property type="nucleotide sequence ID" value="NZ_VOSC01000019.1"/>
</dbReference>
<feature type="compositionally biased region" description="Basic and acidic residues" evidence="2">
    <location>
        <begin position="367"/>
        <end position="384"/>
    </location>
</feature>
<accession>A0A5C7B0W1</accession>
<feature type="domain" description="SPOR" evidence="4">
    <location>
        <begin position="738"/>
        <end position="817"/>
    </location>
</feature>
<comment type="caution">
    <text evidence="5">The sequence shown here is derived from an EMBL/GenBank/DDBJ whole genome shotgun (WGS) entry which is preliminary data.</text>
</comment>
<evidence type="ECO:0000313" key="5">
    <source>
        <dbReference type="EMBL" id="TXE11522.1"/>
    </source>
</evidence>